<name>T0LQC8_COLGC</name>
<dbReference type="InterPro" id="IPR036869">
    <property type="entry name" value="J_dom_sf"/>
</dbReference>
<dbReference type="AlphaFoldDB" id="T0LQC8"/>
<accession>T0LQC8</accession>
<comment type="caution">
    <text evidence="1">The sequence shown here is derived from an EMBL/GenBank/DDBJ whole genome shotgun (WGS) entry which is preliminary data.</text>
</comment>
<evidence type="ECO:0000313" key="2">
    <source>
        <dbReference type="Proteomes" id="UP000015530"/>
    </source>
</evidence>
<dbReference type="SUPFAM" id="SSF46565">
    <property type="entry name" value="Chaperone J-domain"/>
    <property type="match status" value="1"/>
</dbReference>
<organism evidence="1 2">
    <name type="scientific">Colletotrichum gloeosporioides (strain Cg-14)</name>
    <name type="common">Anthracnose fungus</name>
    <name type="synonym">Glomerella cingulata</name>
    <dbReference type="NCBI Taxonomy" id="1237896"/>
    <lineage>
        <taxon>Eukaryota</taxon>
        <taxon>Fungi</taxon>
        <taxon>Dikarya</taxon>
        <taxon>Ascomycota</taxon>
        <taxon>Pezizomycotina</taxon>
        <taxon>Sordariomycetes</taxon>
        <taxon>Hypocreomycetidae</taxon>
        <taxon>Glomerellales</taxon>
        <taxon>Glomerellaceae</taxon>
        <taxon>Colletotrichum</taxon>
        <taxon>Colletotrichum gloeosporioides species complex</taxon>
    </lineage>
</organism>
<protein>
    <submittedName>
        <fullName evidence="1">Uncharacterized protein</fullName>
    </submittedName>
</protein>
<dbReference type="EMBL" id="AMYD01002072">
    <property type="protein sequence ID" value="EQB50390.1"/>
    <property type="molecule type" value="Genomic_DNA"/>
</dbReference>
<sequence length="181" mass="20320">MVDKQPEAMKALATGSLALFNQNDGFADAFEMAWCLGPKMEEALGLDPTDFKSRTRPPGQWAFADKYLKNNVSSWLRSIAPPDFNVWHALGLTPPGAISKDIAFTSDQIHKAWRAISLHCHEDKIYRRALDGKEIDKLSYRVAIWKFAIKGKKLFSPSLRIGHNGVFPIVNDLDSDFEEIG</sequence>
<evidence type="ECO:0000313" key="1">
    <source>
        <dbReference type="EMBL" id="EQB50390.1"/>
    </source>
</evidence>
<dbReference type="Proteomes" id="UP000015530">
    <property type="component" value="Unassembled WGS sequence"/>
</dbReference>
<dbReference type="HOGENOM" id="CLU_1488894_0_0_1"/>
<reference evidence="2" key="1">
    <citation type="journal article" date="2013" name="Mol. Plant Microbe Interact.">
        <title>Global aspects of pacC regulation of pathogenicity genes in Colletotrichum gloeosporioides as revealed by transcriptome analysis.</title>
        <authorList>
            <person name="Alkan N."/>
            <person name="Meng X."/>
            <person name="Friedlander G."/>
            <person name="Reuveni E."/>
            <person name="Sukno S."/>
            <person name="Sherman A."/>
            <person name="Thon M."/>
            <person name="Fluhr R."/>
            <person name="Prusky D."/>
        </authorList>
    </citation>
    <scope>NUCLEOTIDE SEQUENCE [LARGE SCALE GENOMIC DNA]</scope>
    <source>
        <strain evidence="2">Cg-14</strain>
    </source>
</reference>
<proteinExistence type="predicted"/>
<gene>
    <name evidence="1" type="ORF">CGLO_10177</name>
</gene>